<dbReference type="InterPro" id="IPR013785">
    <property type="entry name" value="Aldolase_TIM"/>
</dbReference>
<dbReference type="Gene3D" id="3.20.20.70">
    <property type="entry name" value="Aldolase class I"/>
    <property type="match status" value="1"/>
</dbReference>
<dbReference type="NCBIfam" id="NF002958">
    <property type="entry name" value="PRK03620.1"/>
    <property type="match status" value="1"/>
</dbReference>
<name>A0ABW5FTF3_9PSEU</name>
<evidence type="ECO:0000256" key="1">
    <source>
        <dbReference type="ARBA" id="ARBA00001446"/>
    </source>
</evidence>
<reference evidence="8" key="1">
    <citation type="journal article" date="2019" name="Int. J. Syst. Evol. Microbiol.">
        <title>The Global Catalogue of Microorganisms (GCM) 10K type strain sequencing project: providing services to taxonomists for standard genome sequencing and annotation.</title>
        <authorList>
            <consortium name="The Broad Institute Genomics Platform"/>
            <consortium name="The Broad Institute Genome Sequencing Center for Infectious Disease"/>
            <person name="Wu L."/>
            <person name="Ma J."/>
        </authorList>
    </citation>
    <scope>NUCLEOTIDE SEQUENCE [LARGE SCALE GENOMIC DNA]</scope>
    <source>
        <strain evidence="8">CGMCC 4.7645</strain>
    </source>
</reference>
<proteinExistence type="inferred from homology"/>
<comment type="pathway">
    <text evidence="2 5">Carbohydrate acid metabolism; D-glucarate degradation; 2,5-dioxopentanoate from D-glucarate: step 2/2.</text>
</comment>
<gene>
    <name evidence="7" type="ORF">ACFSXZ_18450</name>
</gene>
<accession>A0ABW5FTF3</accession>
<dbReference type="InterPro" id="IPR002220">
    <property type="entry name" value="DapA-like"/>
</dbReference>
<evidence type="ECO:0000256" key="5">
    <source>
        <dbReference type="HAMAP-Rule" id="MF_00694"/>
    </source>
</evidence>
<comment type="caution">
    <text evidence="7">The sequence shown here is derived from an EMBL/GenBank/DDBJ whole genome shotgun (WGS) entry which is preliminary data.</text>
</comment>
<comment type="similarity">
    <text evidence="3 5 6">Belongs to the DapA family.</text>
</comment>
<dbReference type="SMART" id="SM01130">
    <property type="entry name" value="DHDPS"/>
    <property type="match status" value="1"/>
</dbReference>
<organism evidence="7 8">
    <name type="scientific">Amycolatopsis pigmentata</name>
    <dbReference type="NCBI Taxonomy" id="450801"/>
    <lineage>
        <taxon>Bacteria</taxon>
        <taxon>Bacillati</taxon>
        <taxon>Actinomycetota</taxon>
        <taxon>Actinomycetes</taxon>
        <taxon>Pseudonocardiales</taxon>
        <taxon>Pseudonocardiaceae</taxon>
        <taxon>Amycolatopsis</taxon>
    </lineage>
</organism>
<sequence>MKTVLMEIARNLRERMSDGVLSFPLTPFTDSGELDPAAFRAYIRGQLEADPAAVFVACGTGEFFSLALDEYAEIVRIAVEETGGRMPVVAGVGYGWAIARQYAERAAEAGVDAVLLMPHYLVKAPIDGLVEQVRRVAEATPLPVIVYQRDYVLFDAASVALLAEIPTVIGLKDGHGDLDRLQRIRLAVPDDFLFFNGVATAEMQARAYSSIGISAYSSAVHAFAPEISRAFRTALFAGDHARVDELLRGFYQPFSDLRDRRAGYAVSLVKAAARLRGLPVGPVRAPLVDPTAEELTTLKALLDTGLDLV</sequence>
<evidence type="ECO:0000256" key="2">
    <source>
        <dbReference type="ARBA" id="ARBA00004983"/>
    </source>
</evidence>
<protein>
    <recommendedName>
        <fullName evidence="5">Probable 5-dehydro-4-deoxyglucarate dehydratase</fullName>
        <ecNumber evidence="5">4.2.1.41</ecNumber>
    </recommendedName>
    <alternativeName>
        <fullName evidence="5">5-keto-4-deoxy-glucarate dehydratase</fullName>
        <shortName evidence="5">KDGDH</shortName>
    </alternativeName>
</protein>
<dbReference type="HAMAP" id="MF_00694">
    <property type="entry name" value="KDGDH"/>
    <property type="match status" value="1"/>
</dbReference>
<evidence type="ECO:0000313" key="8">
    <source>
        <dbReference type="Proteomes" id="UP001597417"/>
    </source>
</evidence>
<evidence type="ECO:0000313" key="7">
    <source>
        <dbReference type="EMBL" id="MFD2418308.1"/>
    </source>
</evidence>
<keyword evidence="8" id="KW-1185">Reference proteome</keyword>
<dbReference type="EMBL" id="JBHUKR010000007">
    <property type="protein sequence ID" value="MFD2418308.1"/>
    <property type="molecule type" value="Genomic_DNA"/>
</dbReference>
<comment type="catalytic activity">
    <reaction evidence="1 5">
        <text>5-dehydro-4-deoxy-D-glucarate + H(+) = 2,5-dioxopentanoate + CO2 + H2O</text>
        <dbReference type="Rhea" id="RHEA:24608"/>
        <dbReference type="ChEBI" id="CHEBI:15377"/>
        <dbReference type="ChEBI" id="CHEBI:15378"/>
        <dbReference type="ChEBI" id="CHEBI:16526"/>
        <dbReference type="ChEBI" id="CHEBI:42819"/>
        <dbReference type="ChEBI" id="CHEBI:58136"/>
        <dbReference type="EC" id="4.2.1.41"/>
    </reaction>
</comment>
<dbReference type="PANTHER" id="PTHR12128">
    <property type="entry name" value="DIHYDRODIPICOLINATE SYNTHASE"/>
    <property type="match status" value="1"/>
</dbReference>
<dbReference type="SUPFAM" id="SSF51569">
    <property type="entry name" value="Aldolase"/>
    <property type="match status" value="1"/>
</dbReference>
<dbReference type="PANTHER" id="PTHR12128:SF19">
    <property type="entry name" value="5-DEHYDRO-4-DEOXYGLUCARATE DEHYDRATASE 2-RELATED"/>
    <property type="match status" value="1"/>
</dbReference>
<dbReference type="InterPro" id="IPR017655">
    <property type="entry name" value="Dehydro-deoxyglucarate_dehyd"/>
</dbReference>
<evidence type="ECO:0000256" key="4">
    <source>
        <dbReference type="ARBA" id="ARBA00023239"/>
    </source>
</evidence>
<dbReference type="PIRSF" id="PIRSF001365">
    <property type="entry name" value="DHDPS"/>
    <property type="match status" value="1"/>
</dbReference>
<dbReference type="RefSeq" id="WP_378266255.1">
    <property type="nucleotide sequence ID" value="NZ_JBHUKR010000007.1"/>
</dbReference>
<keyword evidence="4 5" id="KW-0456">Lyase</keyword>
<dbReference type="EC" id="4.2.1.41" evidence="5"/>
<evidence type="ECO:0000256" key="6">
    <source>
        <dbReference type="PIRNR" id="PIRNR001365"/>
    </source>
</evidence>
<dbReference type="Proteomes" id="UP001597417">
    <property type="component" value="Unassembled WGS sequence"/>
</dbReference>
<evidence type="ECO:0000256" key="3">
    <source>
        <dbReference type="ARBA" id="ARBA00007592"/>
    </source>
</evidence>
<dbReference type="Pfam" id="PF00701">
    <property type="entry name" value="DHDPS"/>
    <property type="match status" value="1"/>
</dbReference>